<comment type="caution">
    <text evidence="1">The sequence shown here is derived from an EMBL/GenBank/DDBJ whole genome shotgun (WGS) entry which is preliminary data.</text>
</comment>
<sequence length="259" mass="29291">MKKILTTLSIIALVFTSCSKDDSPSEETSSSVLVKKMILTSTDEDDDSYYNSTYNFSYNGNKITTVTHDNGRDEYTYSNELLTKIETYDLTNVLVYEEIFTYNSTSQLVDYKFRDILDDFEDVNLYTYNSNGTITVKNFHRSIGSTTVPTITYDSVYYLTNGEISKIENSNGTYIGIHDGKNSPFKNVIGLNNAIILDAHMGDYEFYGASSNYVSLAVNTNIGLWGTYTYDSNNYPVTAEFVFKNSPTEATVNAQYFYN</sequence>
<evidence type="ECO:0000313" key="1">
    <source>
        <dbReference type="EMBL" id="NHN28027.1"/>
    </source>
</evidence>
<proteinExistence type="predicted"/>
<organism evidence="1 2">
    <name type="scientific">Flavobacterium jejuense</name>
    <dbReference type="NCBI Taxonomy" id="1544455"/>
    <lineage>
        <taxon>Bacteria</taxon>
        <taxon>Pseudomonadati</taxon>
        <taxon>Bacteroidota</taxon>
        <taxon>Flavobacteriia</taxon>
        <taxon>Flavobacteriales</taxon>
        <taxon>Flavobacteriaceae</taxon>
        <taxon>Flavobacterium</taxon>
    </lineage>
</organism>
<evidence type="ECO:0008006" key="3">
    <source>
        <dbReference type="Google" id="ProtNLM"/>
    </source>
</evidence>
<dbReference type="PROSITE" id="PS51257">
    <property type="entry name" value="PROKAR_LIPOPROTEIN"/>
    <property type="match status" value="1"/>
</dbReference>
<reference evidence="2" key="1">
    <citation type="submission" date="2019-05" db="EMBL/GenBank/DDBJ databases">
        <title>Flavobacterium profundi sp. nov., isolated from a deep-sea seamount.</title>
        <authorList>
            <person name="Zhang D.-C."/>
        </authorList>
    </citation>
    <scope>NUCLEOTIDE SEQUENCE [LARGE SCALE GENOMIC DNA]</scope>
    <source>
        <strain evidence="2">EC11</strain>
    </source>
</reference>
<dbReference type="Proteomes" id="UP000817854">
    <property type="component" value="Unassembled WGS sequence"/>
</dbReference>
<accession>A0ABX0IVX0</accession>
<protein>
    <recommendedName>
        <fullName evidence="3">DUF4595 domain-containing protein</fullName>
    </recommendedName>
</protein>
<reference evidence="1 2" key="3">
    <citation type="submission" date="2020-02" db="EMBL/GenBank/DDBJ databases">
        <title>Flavobacterium profundi sp. nov., isolated from a deep-sea seamount.</title>
        <authorList>
            <person name="Zhang D.-C."/>
        </authorList>
    </citation>
    <scope>NUCLEOTIDE SEQUENCE [LARGE SCALE GENOMIC DNA]</scope>
    <source>
        <strain evidence="1 2">EC11</strain>
    </source>
</reference>
<dbReference type="RefSeq" id="WP_140964533.1">
    <property type="nucleotide sequence ID" value="NZ_VEVQ02000021.1"/>
</dbReference>
<reference evidence="1 2" key="2">
    <citation type="submission" date="2019-05" db="EMBL/GenBank/DDBJ databases">
        <authorList>
            <person name="Lianzixin W."/>
        </authorList>
    </citation>
    <scope>NUCLEOTIDE SEQUENCE [LARGE SCALE GENOMIC DNA]</scope>
    <source>
        <strain evidence="1 2">EC11</strain>
    </source>
</reference>
<name>A0ABX0IVX0_9FLAO</name>
<evidence type="ECO:0000313" key="2">
    <source>
        <dbReference type="Proteomes" id="UP000817854"/>
    </source>
</evidence>
<gene>
    <name evidence="1" type="ORF">FIA58_020305</name>
</gene>
<dbReference type="EMBL" id="VEVQ02000021">
    <property type="protein sequence ID" value="NHN28027.1"/>
    <property type="molecule type" value="Genomic_DNA"/>
</dbReference>
<keyword evidence="2" id="KW-1185">Reference proteome</keyword>